<dbReference type="Pfam" id="PF17409">
    <property type="entry name" value="MoaF_C"/>
    <property type="match status" value="1"/>
</dbReference>
<feature type="domain" description="Molybdenum cofactor biosynthesis protein F N-terminal" evidence="1">
    <location>
        <begin position="14"/>
        <end position="123"/>
    </location>
</feature>
<evidence type="ECO:0000313" key="4">
    <source>
        <dbReference type="Proteomes" id="UP000287972"/>
    </source>
</evidence>
<dbReference type="SUPFAM" id="SSF53335">
    <property type="entry name" value="S-adenosyl-L-methionine-dependent methyltransferases"/>
    <property type="match status" value="1"/>
</dbReference>
<evidence type="ECO:0000259" key="1">
    <source>
        <dbReference type="Pfam" id="PF10703"/>
    </source>
</evidence>
<proteinExistence type="predicted"/>
<dbReference type="InterPro" id="IPR035348">
    <property type="entry name" value="MoaF_C"/>
</dbReference>
<name>A0A428PP06_9HYPO</name>
<dbReference type="InterPro" id="IPR012674">
    <property type="entry name" value="Calycin"/>
</dbReference>
<sequence length="553" mass="63086">MTTTSDVPKFVPVSEWPTLEEMADGFREHLMPSTSKLTGKNIEHTFDNGYKISHIFGDAGKLTWNILEGKDKGLTGEAEYEAYEVRPDIFLIDFYKPAYEEQVTLVLDISTGQCIAGVSGFHNLKGERRTWTKFMNANAQGINTVASFPETEELIGKHILYRYTPRDAYEHIYLNKGTFTWHCLDGTEKGLADAEECKMLKLRDNLFLLFWTETIMPVESIVVIDLEHMRSTGRFYCWDPKPQRPVHVRFGSYATVLADTKPLEALARASRVKQNLLIPKQREDRDTLAWGDFRVEGNITAEIAQEYTFKYGYRLFLGADGVVVPSRSADLGFSLAALHHLDHVPKSQDGVDHQVLLKRQAHLDLLRFLKLRADEIVQGDSLVLSFVSQSSSGRENHAGLVDACRNAMIDMVKDGTLPGAVAGSFYVPTYNRTLQDVQKVVKEVIPTWIAHEVFEKDCLHPEKKDLEPQRKSEGHDSDEASRQYADVVVDWLMAVFSEYFLKAVKVGSDHKFTDEDAEKFLEDWVKRTKELFVKDHRDEDVVCSFIFVRLERV</sequence>
<dbReference type="PANTHER" id="PTHR31009">
    <property type="entry name" value="S-ADENOSYL-L-METHIONINE:CARBOXYL METHYLTRANSFERASE FAMILY PROTEIN"/>
    <property type="match status" value="1"/>
</dbReference>
<dbReference type="AlphaFoldDB" id="A0A428PP06"/>
<keyword evidence="4" id="KW-1185">Reference proteome</keyword>
<dbReference type="InterPro" id="IPR029063">
    <property type="entry name" value="SAM-dependent_MTases_sf"/>
</dbReference>
<feature type="domain" description="MoaF C-terminal" evidence="2">
    <location>
        <begin position="150"/>
        <end position="260"/>
    </location>
</feature>
<reference evidence="3 4" key="1">
    <citation type="submission" date="2017-06" db="EMBL/GenBank/DDBJ databases">
        <title>Comparative genomic analysis of Ambrosia Fusariam Clade fungi.</title>
        <authorList>
            <person name="Stajich J.E."/>
            <person name="Carrillo J."/>
            <person name="Kijimoto T."/>
            <person name="Eskalen A."/>
            <person name="O'Donnell K."/>
            <person name="Kasson M."/>
        </authorList>
    </citation>
    <scope>NUCLEOTIDE SEQUENCE [LARGE SCALE GENOMIC DNA]</scope>
    <source>
        <strain evidence="3 4">NRRL62606</strain>
    </source>
</reference>
<accession>A0A428PP06</accession>
<protein>
    <submittedName>
        <fullName evidence="3">Uncharacterized protein</fullName>
    </submittedName>
</protein>
<dbReference type="InterPro" id="IPR005299">
    <property type="entry name" value="MeTrfase_7"/>
</dbReference>
<evidence type="ECO:0000313" key="3">
    <source>
        <dbReference type="EMBL" id="RSL54676.1"/>
    </source>
</evidence>
<comment type="caution">
    <text evidence="3">The sequence shown here is derived from an EMBL/GenBank/DDBJ whole genome shotgun (WGS) entry which is preliminary data.</text>
</comment>
<gene>
    <name evidence="3" type="ORF">CEP51_014671</name>
</gene>
<dbReference type="Proteomes" id="UP000287972">
    <property type="component" value="Unassembled WGS sequence"/>
</dbReference>
<dbReference type="Pfam" id="PF03492">
    <property type="entry name" value="Methyltransf_7"/>
    <property type="match status" value="1"/>
</dbReference>
<dbReference type="EMBL" id="NKCL01000704">
    <property type="protein sequence ID" value="RSL54676.1"/>
    <property type="molecule type" value="Genomic_DNA"/>
</dbReference>
<dbReference type="Gene3D" id="2.40.128.20">
    <property type="match status" value="2"/>
</dbReference>
<evidence type="ECO:0000259" key="2">
    <source>
        <dbReference type="Pfam" id="PF17409"/>
    </source>
</evidence>
<dbReference type="InterPro" id="IPR024724">
    <property type="entry name" value="MoaF_N"/>
</dbReference>
<dbReference type="Pfam" id="PF10703">
    <property type="entry name" value="MoaF"/>
    <property type="match status" value="1"/>
</dbReference>
<dbReference type="GO" id="GO:0008168">
    <property type="term" value="F:methyltransferase activity"/>
    <property type="evidence" value="ECO:0007669"/>
    <property type="project" value="InterPro"/>
</dbReference>
<dbReference type="Gene3D" id="3.40.50.150">
    <property type="entry name" value="Vaccinia Virus protein VP39"/>
    <property type="match status" value="1"/>
</dbReference>
<organism evidence="3 4">
    <name type="scientific">Fusarium floridanum</name>
    <dbReference type="NCBI Taxonomy" id="1325733"/>
    <lineage>
        <taxon>Eukaryota</taxon>
        <taxon>Fungi</taxon>
        <taxon>Dikarya</taxon>
        <taxon>Ascomycota</taxon>
        <taxon>Pezizomycotina</taxon>
        <taxon>Sordariomycetes</taxon>
        <taxon>Hypocreomycetidae</taxon>
        <taxon>Hypocreales</taxon>
        <taxon>Nectriaceae</taxon>
        <taxon>Fusarium</taxon>
        <taxon>Fusarium solani species complex</taxon>
    </lineage>
</organism>